<dbReference type="PANTHER" id="PTHR45717:SF28">
    <property type="entry name" value="PENTACOTRIPEPTIDE-REPEAT REGION OF PRORP DOMAIN-CONTAINING PROTEIN"/>
    <property type="match status" value="1"/>
</dbReference>
<comment type="similarity">
    <text evidence="1">Belongs to the PPR family. P subfamily.</text>
</comment>
<evidence type="ECO:0000256" key="1">
    <source>
        <dbReference type="ARBA" id="ARBA00007626"/>
    </source>
</evidence>
<evidence type="ECO:0000256" key="2">
    <source>
        <dbReference type="ARBA" id="ARBA00022737"/>
    </source>
</evidence>
<evidence type="ECO:0000256" key="3">
    <source>
        <dbReference type="PROSITE-ProRule" id="PRU00708"/>
    </source>
</evidence>
<dbReference type="InterPro" id="IPR002885">
    <property type="entry name" value="PPR_rpt"/>
</dbReference>
<dbReference type="InterPro" id="IPR011990">
    <property type="entry name" value="TPR-like_helical_dom_sf"/>
</dbReference>
<dbReference type="Pfam" id="PF13041">
    <property type="entry name" value="PPR_2"/>
    <property type="match status" value="1"/>
</dbReference>
<name>A0ABQ9MX57_HEVBR</name>
<comment type="caution">
    <text evidence="4">The sequence shown here is derived from an EMBL/GenBank/DDBJ whole genome shotgun (WGS) entry which is preliminary data.</text>
</comment>
<reference evidence="4" key="1">
    <citation type="journal article" date="2023" name="Plant Biotechnol. J.">
        <title>Chromosome-level wild Hevea brasiliensis genome provides new tools for genomic-assisted breeding and valuable loci to elevate rubber yield.</title>
        <authorList>
            <person name="Cheng H."/>
            <person name="Song X."/>
            <person name="Hu Y."/>
            <person name="Wu T."/>
            <person name="Yang Q."/>
            <person name="An Z."/>
            <person name="Feng S."/>
            <person name="Deng Z."/>
            <person name="Wu W."/>
            <person name="Zeng X."/>
            <person name="Tu M."/>
            <person name="Wang X."/>
            <person name="Huang H."/>
        </authorList>
    </citation>
    <scope>NUCLEOTIDE SEQUENCE</scope>
    <source>
        <strain evidence="4">MT/VB/25A 57/8</strain>
    </source>
</reference>
<organism evidence="4 5">
    <name type="scientific">Hevea brasiliensis</name>
    <name type="common">Para rubber tree</name>
    <name type="synonym">Siphonia brasiliensis</name>
    <dbReference type="NCBI Taxonomy" id="3981"/>
    <lineage>
        <taxon>Eukaryota</taxon>
        <taxon>Viridiplantae</taxon>
        <taxon>Streptophyta</taxon>
        <taxon>Embryophyta</taxon>
        <taxon>Tracheophyta</taxon>
        <taxon>Spermatophyta</taxon>
        <taxon>Magnoliopsida</taxon>
        <taxon>eudicotyledons</taxon>
        <taxon>Gunneridae</taxon>
        <taxon>Pentapetalae</taxon>
        <taxon>rosids</taxon>
        <taxon>fabids</taxon>
        <taxon>Malpighiales</taxon>
        <taxon>Euphorbiaceae</taxon>
        <taxon>Crotonoideae</taxon>
        <taxon>Micrandreae</taxon>
        <taxon>Hevea</taxon>
    </lineage>
</organism>
<dbReference type="Gene3D" id="1.25.40.10">
    <property type="entry name" value="Tetratricopeptide repeat domain"/>
    <property type="match status" value="2"/>
</dbReference>
<dbReference type="PANTHER" id="PTHR45717">
    <property type="entry name" value="OS12G0527900 PROTEIN"/>
    <property type="match status" value="1"/>
</dbReference>
<keyword evidence="5" id="KW-1185">Reference proteome</keyword>
<evidence type="ECO:0000313" key="5">
    <source>
        <dbReference type="Proteomes" id="UP001174677"/>
    </source>
</evidence>
<gene>
    <name evidence="4" type="ORF">P3X46_004328</name>
</gene>
<proteinExistence type="inferred from homology"/>
<evidence type="ECO:0008006" key="6">
    <source>
        <dbReference type="Google" id="ProtNLM"/>
    </source>
</evidence>
<keyword evidence="2" id="KW-0677">Repeat</keyword>
<dbReference type="NCBIfam" id="TIGR00756">
    <property type="entry name" value="PPR"/>
    <property type="match status" value="2"/>
</dbReference>
<dbReference type="SUPFAM" id="SSF48452">
    <property type="entry name" value="TPR-like"/>
    <property type="match status" value="1"/>
</dbReference>
<dbReference type="Proteomes" id="UP001174677">
    <property type="component" value="Chromosome 3"/>
</dbReference>
<evidence type="ECO:0000313" key="4">
    <source>
        <dbReference type="EMBL" id="KAJ9184619.1"/>
    </source>
</evidence>
<protein>
    <recommendedName>
        <fullName evidence="6">Pentacotripeptide-repeat region of PRORP domain-containing protein</fullName>
    </recommendedName>
</protein>
<sequence>MNFARLVTRLGFRNLSVSSFHSTTPLPAHHVFGRARKDSLNELYRRISPVGDPKVSIIPILDRWIEEGRSVNKNQLQVFIKEFRYYKRYSHALEISMWMTDKRYFALTTRDVALRLDLISKVHGIEQAERYFNNIPQQLKVLEVYGALLNCYAYARSVEKAEAVMQKMRDLGFCRETLTYNVMLNLYYQTGNVEKFDALTHEMEENGIAYDKFTLTIRLSAYAAVSDIEGMEKTIKKMESDSRVVLDWASYAAAASGYTKAGLVDKALEMLKKSEGLITSKKRSTAYNFLLTQYAATGKKDEVLRLWELYKKKAKIYNIGYFSIISSLSKLDDFESAEKIFEEWESQNLKYDIRVPNFLIGAYSRKGHLDRAETLINRVISKGEKPDAFTWFHLAEGYLQNNQTSNAVEMMKKAVVVSTPGWKPTCESVTSCLEHLKEVGDLDKAEELIKLLLDKDIISLDVQERLLNGMKAENSSLVTLGALNDD</sequence>
<feature type="repeat" description="PPR" evidence="3">
    <location>
        <begin position="352"/>
        <end position="386"/>
    </location>
</feature>
<dbReference type="Pfam" id="PF01535">
    <property type="entry name" value="PPR"/>
    <property type="match status" value="4"/>
</dbReference>
<accession>A0ABQ9MX57</accession>
<dbReference type="EMBL" id="JARPOI010000003">
    <property type="protein sequence ID" value="KAJ9184619.1"/>
    <property type="molecule type" value="Genomic_DNA"/>
</dbReference>
<dbReference type="PROSITE" id="PS51375">
    <property type="entry name" value="PPR"/>
    <property type="match status" value="2"/>
</dbReference>
<feature type="repeat" description="PPR" evidence="3">
    <location>
        <begin position="176"/>
        <end position="210"/>
    </location>
</feature>